<organism evidence="1">
    <name type="scientific">Spongospora subterranea</name>
    <dbReference type="NCBI Taxonomy" id="70186"/>
    <lineage>
        <taxon>Eukaryota</taxon>
        <taxon>Sar</taxon>
        <taxon>Rhizaria</taxon>
        <taxon>Endomyxa</taxon>
        <taxon>Phytomyxea</taxon>
        <taxon>Plasmodiophorida</taxon>
        <taxon>Plasmodiophoridae</taxon>
        <taxon>Spongospora</taxon>
    </lineage>
</organism>
<accession>A0A0H5QYE8</accession>
<proteinExistence type="predicted"/>
<dbReference type="AlphaFoldDB" id="A0A0H5QYE8"/>
<dbReference type="EMBL" id="HACM01006513">
    <property type="protein sequence ID" value="CRZ06955.1"/>
    <property type="molecule type" value="Transcribed_RNA"/>
</dbReference>
<name>A0A0H5QYE8_9EUKA</name>
<reference evidence="1" key="1">
    <citation type="submission" date="2015-04" db="EMBL/GenBank/DDBJ databases">
        <title>The genome sequence of the plant pathogenic Rhizarian Plasmodiophora brassicae reveals insights in its biotrophic life cycle and the origin of chitin synthesis.</title>
        <authorList>
            <person name="Schwelm A."/>
            <person name="Fogelqvist J."/>
            <person name="Knaust A."/>
            <person name="Julke S."/>
            <person name="Lilja T."/>
            <person name="Dhandapani V."/>
            <person name="Bonilla-Rosso G."/>
            <person name="Karlsson M."/>
            <person name="Shevchenko A."/>
            <person name="Choi S.R."/>
            <person name="Kim H.G."/>
            <person name="Park J.Y."/>
            <person name="Lim Y.P."/>
            <person name="Ludwig-Muller J."/>
            <person name="Dixelius C."/>
        </authorList>
    </citation>
    <scope>NUCLEOTIDE SEQUENCE</scope>
    <source>
        <tissue evidence="1">Potato root galls</tissue>
    </source>
</reference>
<protein>
    <submittedName>
        <fullName evidence="1">Uncharacterized protein</fullName>
    </submittedName>
</protein>
<sequence>MCLTPLSETIKIRSFAKSQSAVINAGKRLKTLVKRKSELREENVKGNIVNEQNRIEGNNGDEITEMNRAIRRAGAGDDHNGLGIGNGDNGRVSGDGDHGTEIRVLWPKICNGLSGTRSGVMRKRDEIFSRFHIQHYKGTGFMSTILYL</sequence>
<evidence type="ECO:0000313" key="1">
    <source>
        <dbReference type="EMBL" id="CRZ06955.1"/>
    </source>
</evidence>